<evidence type="ECO:0000256" key="1">
    <source>
        <dbReference type="ARBA" id="ARBA00004418"/>
    </source>
</evidence>
<sequence length="528" mass="57671">MERVIVLNRRRFMAASGSVLAAPALAQGSNSRVLKFIPQADLTVLDPIWTTAYVTRNHGLAIFDTLYGLDASYRAQPQMAAGHVTEDDGKTWKITLRPGLKFHDGTPVLARDCVASIARWGKRDAMGQTLMSYTDELSAPDDTTIQFRLKKPFVLLPDALGKVGSQICAIMPERLAKTDAFTQVTEMVGSGPFRFKADERIVGARVVYEKFADYVPREGGEPQWTSGPKRAYVDRVEWTVIPDQATAASAMQTGEMDWWEQPPADLVPTLRGLTTTIKDPTGLIGTLRMNQLLPPFDNPAIRQVLLKVIDQSDFMQAVTGTDPKLMHAPVGFFCPKLPMASDVGLGALTSKRDFEAAKKELAAAGYKGEKIVLMGASDFPTLKALADVAADTLSRAGFNVDYQVMDWGTVVQRRAKKEPISQGGWNVFCTFWAGLDQANPAVSSFLRGNGANAAIGWPTSEGIEALRVKWLDAPDVAGQKAVAAEIQKQAFVDLPYLPLGQYFVQTSFKPNITGVLNGVPVFWNVKKG</sequence>
<evidence type="ECO:0000256" key="4">
    <source>
        <dbReference type="SAM" id="SignalP"/>
    </source>
</evidence>
<dbReference type="InterPro" id="IPR000914">
    <property type="entry name" value="SBP_5_dom"/>
</dbReference>
<dbReference type="Gene3D" id="3.10.105.10">
    <property type="entry name" value="Dipeptide-binding Protein, Domain 3"/>
    <property type="match status" value="1"/>
</dbReference>
<evidence type="ECO:0000313" key="7">
    <source>
        <dbReference type="Proteomes" id="UP001596292"/>
    </source>
</evidence>
<evidence type="ECO:0000256" key="3">
    <source>
        <dbReference type="ARBA" id="ARBA00022729"/>
    </source>
</evidence>
<comment type="subcellular location">
    <subcellularLocation>
        <location evidence="1">Periplasm</location>
    </subcellularLocation>
</comment>
<accession>A0ABW2BM97</accession>
<evidence type="ECO:0000313" key="6">
    <source>
        <dbReference type="EMBL" id="MFC6790874.1"/>
    </source>
</evidence>
<dbReference type="Gene3D" id="3.40.190.10">
    <property type="entry name" value="Periplasmic binding protein-like II"/>
    <property type="match status" value="1"/>
</dbReference>
<dbReference type="PROSITE" id="PS51318">
    <property type="entry name" value="TAT"/>
    <property type="match status" value="1"/>
</dbReference>
<proteinExistence type="inferred from homology"/>
<feature type="domain" description="Solute-binding protein family 5" evidence="5">
    <location>
        <begin position="76"/>
        <end position="428"/>
    </location>
</feature>
<dbReference type="Pfam" id="PF00496">
    <property type="entry name" value="SBP_bac_5"/>
    <property type="match status" value="1"/>
</dbReference>
<comment type="similarity">
    <text evidence="2">Belongs to the bacterial solute-binding protein 5 family.</text>
</comment>
<feature type="chain" id="PRO_5045810928" evidence="4">
    <location>
        <begin position="22"/>
        <end position="528"/>
    </location>
</feature>
<name>A0ABW2BM97_9HYPH</name>
<keyword evidence="3 4" id="KW-0732">Signal</keyword>
<reference evidence="7" key="1">
    <citation type="journal article" date="2019" name="Int. J. Syst. Evol. Microbiol.">
        <title>The Global Catalogue of Microorganisms (GCM) 10K type strain sequencing project: providing services to taxonomists for standard genome sequencing and annotation.</title>
        <authorList>
            <consortium name="The Broad Institute Genomics Platform"/>
            <consortium name="The Broad Institute Genome Sequencing Center for Infectious Disease"/>
            <person name="Wu L."/>
            <person name="Ma J."/>
        </authorList>
    </citation>
    <scope>NUCLEOTIDE SEQUENCE [LARGE SCALE GENOMIC DNA]</scope>
    <source>
        <strain evidence="7">CCUG 48316</strain>
    </source>
</reference>
<dbReference type="CDD" id="cd08502">
    <property type="entry name" value="PBP2_NikA_DppA_OppA_like_16"/>
    <property type="match status" value="1"/>
</dbReference>
<dbReference type="SUPFAM" id="SSF53850">
    <property type="entry name" value="Periplasmic binding protein-like II"/>
    <property type="match status" value="1"/>
</dbReference>
<dbReference type="InterPro" id="IPR006311">
    <property type="entry name" value="TAT_signal"/>
</dbReference>
<evidence type="ECO:0000259" key="5">
    <source>
        <dbReference type="Pfam" id="PF00496"/>
    </source>
</evidence>
<dbReference type="PANTHER" id="PTHR30290:SF38">
    <property type="entry name" value="D,D-DIPEPTIDE-BINDING PERIPLASMIC PROTEIN DDPA-RELATED"/>
    <property type="match status" value="1"/>
</dbReference>
<comment type="caution">
    <text evidence="6">The sequence shown here is derived from an EMBL/GenBank/DDBJ whole genome shotgun (WGS) entry which is preliminary data.</text>
</comment>
<dbReference type="Proteomes" id="UP001596292">
    <property type="component" value="Unassembled WGS sequence"/>
</dbReference>
<keyword evidence="7" id="KW-1185">Reference proteome</keyword>
<evidence type="ECO:0000256" key="2">
    <source>
        <dbReference type="ARBA" id="ARBA00005695"/>
    </source>
</evidence>
<dbReference type="EMBL" id="JBHSWN010000001">
    <property type="protein sequence ID" value="MFC6790874.1"/>
    <property type="molecule type" value="Genomic_DNA"/>
</dbReference>
<dbReference type="InterPro" id="IPR030678">
    <property type="entry name" value="Peptide/Ni-bd"/>
</dbReference>
<protein>
    <submittedName>
        <fullName evidence="6">ABC transporter substrate-binding protein</fullName>
    </submittedName>
</protein>
<dbReference type="PANTHER" id="PTHR30290">
    <property type="entry name" value="PERIPLASMIC BINDING COMPONENT OF ABC TRANSPORTER"/>
    <property type="match status" value="1"/>
</dbReference>
<gene>
    <name evidence="6" type="ORF">ACFQE0_15380</name>
</gene>
<dbReference type="RefSeq" id="WP_378971149.1">
    <property type="nucleotide sequence ID" value="NZ_JBHSWN010000001.1"/>
</dbReference>
<feature type="signal peptide" evidence="4">
    <location>
        <begin position="1"/>
        <end position="21"/>
    </location>
</feature>
<dbReference type="InterPro" id="IPR039424">
    <property type="entry name" value="SBP_5"/>
</dbReference>
<organism evidence="6 7">
    <name type="scientific">Methylobacterium komagatae</name>
    <dbReference type="NCBI Taxonomy" id="374425"/>
    <lineage>
        <taxon>Bacteria</taxon>
        <taxon>Pseudomonadati</taxon>
        <taxon>Pseudomonadota</taxon>
        <taxon>Alphaproteobacteria</taxon>
        <taxon>Hyphomicrobiales</taxon>
        <taxon>Methylobacteriaceae</taxon>
        <taxon>Methylobacterium</taxon>
    </lineage>
</organism>
<dbReference type="PIRSF" id="PIRSF002741">
    <property type="entry name" value="MppA"/>
    <property type="match status" value="1"/>
</dbReference>